<evidence type="ECO:0000313" key="2">
    <source>
        <dbReference type="EMBL" id="AHB49956.1"/>
    </source>
</evidence>
<evidence type="ECO:0000313" key="3">
    <source>
        <dbReference type="Proteomes" id="UP000018542"/>
    </source>
</evidence>
<keyword evidence="3" id="KW-1185">Reference proteome</keyword>
<dbReference type="InterPro" id="IPR035901">
    <property type="entry name" value="GIY-YIG_endonuc_sf"/>
</dbReference>
<sequence length="181" mass="20076">MYALIDPRSDGVFYIGQTSDLSRRRAEHLEGTDQLSGLVVRQIRLAGFLPLVMVLERCESMDAALRSEIFWIELARTRGMSLLNSQAVGGAVKRHATRQALTDTLEMMAGEKADAPDLARIANGRPRRAGAAWSASERRRLAGMLKANMSPEAMADALERLPADVHRELAKAKGRRRSRLH</sequence>
<dbReference type="HOGENOM" id="CLU_1487148_0_0_5"/>
<dbReference type="EMBL" id="CP006912">
    <property type="protein sequence ID" value="AHB49956.1"/>
    <property type="molecule type" value="Genomic_DNA"/>
</dbReference>
<dbReference type="PATRIC" id="fig|1029756.8.peg.984"/>
<protein>
    <recommendedName>
        <fullName evidence="1">GIY-YIG domain-containing protein</fullName>
    </recommendedName>
</protein>
<reference evidence="2 3" key="1">
    <citation type="journal article" date="2014" name="Genome Announc.">
        <title>Complete Genome Sequence of Hyphomicrobium nitrativorans Strain NL23, a Denitrifying Bacterium Isolated from Biofilm of a Methanol-Fed Denitrification System Treating Seawater at the Montreal Biodome.</title>
        <authorList>
            <person name="Martineau C."/>
            <person name="Villeneuve C."/>
            <person name="Mauffrey F."/>
            <person name="Villemur R."/>
        </authorList>
    </citation>
    <scope>NUCLEOTIDE SEQUENCE [LARGE SCALE GENOMIC DNA]</scope>
    <source>
        <strain evidence="2">NL23</strain>
    </source>
</reference>
<evidence type="ECO:0000259" key="1">
    <source>
        <dbReference type="PROSITE" id="PS50164"/>
    </source>
</evidence>
<name>V5SGG3_9HYPH</name>
<dbReference type="KEGG" id="hni:W911_04690"/>
<organism evidence="2 3">
    <name type="scientific">Hyphomicrobium nitrativorans NL23</name>
    <dbReference type="NCBI Taxonomy" id="1029756"/>
    <lineage>
        <taxon>Bacteria</taxon>
        <taxon>Pseudomonadati</taxon>
        <taxon>Pseudomonadota</taxon>
        <taxon>Alphaproteobacteria</taxon>
        <taxon>Hyphomicrobiales</taxon>
        <taxon>Hyphomicrobiaceae</taxon>
        <taxon>Hyphomicrobium</taxon>
    </lineage>
</organism>
<dbReference type="RefSeq" id="WP_023786345.1">
    <property type="nucleotide sequence ID" value="NC_022997.1"/>
</dbReference>
<proteinExistence type="predicted"/>
<dbReference type="InterPro" id="IPR000305">
    <property type="entry name" value="GIY-YIG_endonuc"/>
</dbReference>
<feature type="domain" description="GIY-YIG" evidence="1">
    <location>
        <begin position="1"/>
        <end position="85"/>
    </location>
</feature>
<dbReference type="AlphaFoldDB" id="V5SGG3"/>
<dbReference type="Proteomes" id="UP000018542">
    <property type="component" value="Chromosome"/>
</dbReference>
<dbReference type="OrthoDB" id="287318at2"/>
<dbReference type="Gene3D" id="3.40.1440.10">
    <property type="entry name" value="GIY-YIG endonuclease"/>
    <property type="match status" value="1"/>
</dbReference>
<dbReference type="SUPFAM" id="SSF82771">
    <property type="entry name" value="GIY-YIG endonuclease"/>
    <property type="match status" value="1"/>
</dbReference>
<accession>V5SGG3</accession>
<dbReference type="PROSITE" id="PS50164">
    <property type="entry name" value="GIY_YIG"/>
    <property type="match status" value="1"/>
</dbReference>
<gene>
    <name evidence="2" type="ORF">W911_04690</name>
</gene>